<dbReference type="InterPro" id="IPR017146">
    <property type="entry name" value="Lanti_2_LanM"/>
</dbReference>
<keyword evidence="3" id="KW-1185">Reference proteome</keyword>
<protein>
    <submittedName>
        <fullName evidence="2">Type 2 lantipeptide synthetase LanM</fullName>
    </submittedName>
</protein>
<comment type="caution">
    <text evidence="2">The sequence shown here is derived from an EMBL/GenBank/DDBJ whole genome shotgun (WGS) entry which is preliminary data.</text>
</comment>
<dbReference type="Pfam" id="PF13575">
    <property type="entry name" value="DUF4135"/>
    <property type="match status" value="1"/>
</dbReference>
<evidence type="ECO:0000259" key="1">
    <source>
        <dbReference type="Pfam" id="PF13575"/>
    </source>
</evidence>
<proteinExistence type="predicted"/>
<feature type="domain" description="Lantibiotic biosynthesis protein dehydration" evidence="1">
    <location>
        <begin position="68"/>
        <end position="449"/>
    </location>
</feature>
<dbReference type="NCBIfam" id="TIGR03897">
    <property type="entry name" value="lanti_2_LanM"/>
    <property type="match status" value="1"/>
</dbReference>
<gene>
    <name evidence="2" type="primary">lanM</name>
    <name evidence="2" type="ORF">C4F50_16070</name>
</gene>
<dbReference type="InterPro" id="IPR025410">
    <property type="entry name" value="Lant_dehyd"/>
</dbReference>
<accession>A0ABR9TM77</accession>
<reference evidence="2 3" key="1">
    <citation type="submission" date="2018-07" db="EMBL/GenBank/DDBJ databases">
        <title>Genome assembly of strain KB82.</title>
        <authorList>
            <person name="Kukolya J."/>
            <person name="Horvath B."/>
            <person name="Nagy I."/>
            <person name="Toth A."/>
        </authorList>
    </citation>
    <scope>NUCLEOTIDE SEQUENCE [LARGE SCALE GENOMIC DNA]</scope>
    <source>
        <strain evidence="2 3">Kb82</strain>
    </source>
</reference>
<evidence type="ECO:0000313" key="2">
    <source>
        <dbReference type="EMBL" id="MBE8726443.1"/>
    </source>
</evidence>
<dbReference type="EMBL" id="PRDM01000003">
    <property type="protein sequence ID" value="MBE8726443.1"/>
    <property type="molecule type" value="Genomic_DNA"/>
</dbReference>
<dbReference type="Proteomes" id="UP000640614">
    <property type="component" value="Unassembled WGS sequence"/>
</dbReference>
<organism evidence="2 3">
    <name type="scientific">Flavobacterium hungaricum</name>
    <dbReference type="NCBI Taxonomy" id="2082725"/>
    <lineage>
        <taxon>Bacteria</taxon>
        <taxon>Pseudomonadati</taxon>
        <taxon>Bacteroidota</taxon>
        <taxon>Flavobacteriia</taxon>
        <taxon>Flavobacteriales</taxon>
        <taxon>Flavobacteriaceae</taxon>
        <taxon>Flavobacterium</taxon>
    </lineage>
</organism>
<name>A0ABR9TM77_9FLAO</name>
<evidence type="ECO:0000313" key="3">
    <source>
        <dbReference type="Proteomes" id="UP000640614"/>
    </source>
</evidence>
<sequence>MEYKMKNGNIKDMPFQVEEKTNAAICSLYEKSIIELVAVTIANNKDLIFEDFFEDLKNNDWKNLCQLFPVLGEILPLQKNNIQKLYEKILYSYKNDSVDLFNNGLIKHIDEEIQDIKIGEGDFHNGSSTAIIECEDNNLVYKPTNGTISFPFFHLLDWLDHSFSLGNYKYNILNKKQYHWQEFVKEQACSTEEEIKKYYERAGYLSCVLYLLNATDFHAENIIANGDSLVFIDHETIIQPRINDKVRKSFGNSNLEKYNDPSQLGDSILMSGLLPSNDENSSSCVMCGLGYSKKTYGYYFKKTGINQFSKDWKLINKEMKEEYIKKNIPTLDGKKVFIDYYQQEFLMGFEECYTHLLKQKSFLLSKDSPIQKFHNVPIRHIWRPTNSYGRILRLMSLPENLKNKELHQQKIENYFSNVFKYVPVESNLRFIYKHETAQMLRGDIPYFEVNSSSRDLHTEFGVIKDYFELSAVENIERKLNKLSLEDLEFQKNIILKSLT</sequence>